<protein>
    <submittedName>
        <fullName evidence="2">Copper chaperone PCu(A)C</fullName>
    </submittedName>
</protein>
<dbReference type="PANTHER" id="PTHR36302">
    <property type="entry name" value="BLR7088 PROTEIN"/>
    <property type="match status" value="1"/>
</dbReference>
<evidence type="ECO:0000313" key="2">
    <source>
        <dbReference type="EMBL" id="MBT0773013.1"/>
    </source>
</evidence>
<dbReference type="EMBL" id="JAHBAY010000015">
    <property type="protein sequence ID" value="MBT0773013.1"/>
    <property type="molecule type" value="Genomic_DNA"/>
</dbReference>
<dbReference type="PANTHER" id="PTHR36302:SF1">
    <property type="entry name" value="COPPER CHAPERONE PCU(A)C"/>
    <property type="match status" value="1"/>
</dbReference>
<accession>A0ABS5TPI0</accession>
<organism evidence="2 3">
    <name type="scientific">Kineosporia corallincola</name>
    <dbReference type="NCBI Taxonomy" id="2835133"/>
    <lineage>
        <taxon>Bacteria</taxon>
        <taxon>Bacillati</taxon>
        <taxon>Actinomycetota</taxon>
        <taxon>Actinomycetes</taxon>
        <taxon>Kineosporiales</taxon>
        <taxon>Kineosporiaceae</taxon>
        <taxon>Kineosporia</taxon>
    </lineage>
</organism>
<sequence>MPENSPFRILLAATALSATALLTACSGGSADTAGAADDAQVVGGEVGSTAADSLTIEDPWVKTADTEAGMTAVFGTLSNTGTADVVVESAKTSASDTTQLHEMAMVDGEMVMQEKKGGFTVAAGGTHELAPGGDHLMVMNLEKPIEAGDEVTVRLTLEDGSTEEFTALAKKTTAGEEKYDDDMEGME</sequence>
<name>A0ABS5TPI0_9ACTN</name>
<evidence type="ECO:0000256" key="1">
    <source>
        <dbReference type="SAM" id="SignalP"/>
    </source>
</evidence>
<dbReference type="InterPro" id="IPR007410">
    <property type="entry name" value="LpqE-like"/>
</dbReference>
<dbReference type="SUPFAM" id="SSF110087">
    <property type="entry name" value="DR1885-like metal-binding protein"/>
    <property type="match status" value="1"/>
</dbReference>
<feature type="chain" id="PRO_5046506038" evidence="1">
    <location>
        <begin position="36"/>
        <end position="187"/>
    </location>
</feature>
<keyword evidence="1" id="KW-0732">Signal</keyword>
<evidence type="ECO:0000313" key="3">
    <source>
        <dbReference type="Proteomes" id="UP001197247"/>
    </source>
</evidence>
<dbReference type="Proteomes" id="UP001197247">
    <property type="component" value="Unassembled WGS sequence"/>
</dbReference>
<dbReference type="Pfam" id="PF04314">
    <property type="entry name" value="PCuAC"/>
    <property type="match status" value="1"/>
</dbReference>
<comment type="caution">
    <text evidence="2">The sequence shown here is derived from an EMBL/GenBank/DDBJ whole genome shotgun (WGS) entry which is preliminary data.</text>
</comment>
<dbReference type="InterPro" id="IPR058248">
    <property type="entry name" value="Lxx211020-like"/>
</dbReference>
<proteinExistence type="predicted"/>
<feature type="signal peptide" evidence="1">
    <location>
        <begin position="1"/>
        <end position="35"/>
    </location>
</feature>
<dbReference type="InterPro" id="IPR036182">
    <property type="entry name" value="PCuAC_sf"/>
</dbReference>
<dbReference type="RefSeq" id="WP_214159554.1">
    <property type="nucleotide sequence ID" value="NZ_JAHBAY010000015.1"/>
</dbReference>
<gene>
    <name evidence="2" type="ORF">KIH74_28985</name>
</gene>
<dbReference type="Gene3D" id="2.60.40.1890">
    <property type="entry name" value="PCu(A)C copper chaperone"/>
    <property type="match status" value="1"/>
</dbReference>
<keyword evidence="3" id="KW-1185">Reference proteome</keyword>
<reference evidence="2 3" key="1">
    <citation type="submission" date="2021-05" db="EMBL/GenBank/DDBJ databases">
        <title>Kineosporia and Streptomyces sp. nov. two new marine actinobacteria isolated from Coral.</title>
        <authorList>
            <person name="Buangrab K."/>
            <person name="Sutthacheep M."/>
            <person name="Yeemin T."/>
            <person name="Harunari E."/>
            <person name="Igarashi Y."/>
            <person name="Kanchanasin P."/>
            <person name="Tanasupawat S."/>
            <person name="Phongsopitanun W."/>
        </authorList>
    </citation>
    <scope>NUCLEOTIDE SEQUENCE [LARGE SCALE GENOMIC DNA]</scope>
    <source>
        <strain evidence="2 3">J2-2</strain>
    </source>
</reference>